<dbReference type="GO" id="GO:0003838">
    <property type="term" value="F:sterol 24-C-methyltransferase activity"/>
    <property type="evidence" value="ECO:0007669"/>
    <property type="project" value="UniProtKB-EC"/>
</dbReference>
<dbReference type="EC" id="2.1.1.41" evidence="14"/>
<dbReference type="AlphaFoldDB" id="A0AAN7SV07"/>
<dbReference type="InterPro" id="IPR013705">
    <property type="entry name" value="Sterol_MeTrfase_C"/>
</dbReference>
<dbReference type="SUPFAM" id="SSF53335">
    <property type="entry name" value="S-adenosyl-L-methionine-dependent methyltransferases"/>
    <property type="match status" value="1"/>
</dbReference>
<proteinExistence type="inferred from homology"/>
<dbReference type="Pfam" id="PF08498">
    <property type="entry name" value="Sterol_MT_C"/>
    <property type="match status" value="1"/>
</dbReference>
<organism evidence="14 15">
    <name type="scientific">Lithohypha guttulata</name>
    <dbReference type="NCBI Taxonomy" id="1690604"/>
    <lineage>
        <taxon>Eukaryota</taxon>
        <taxon>Fungi</taxon>
        <taxon>Dikarya</taxon>
        <taxon>Ascomycota</taxon>
        <taxon>Pezizomycotina</taxon>
        <taxon>Eurotiomycetes</taxon>
        <taxon>Chaetothyriomycetidae</taxon>
        <taxon>Chaetothyriales</taxon>
        <taxon>Trichomeriaceae</taxon>
        <taxon>Lithohypha</taxon>
    </lineage>
</organism>
<keyword evidence="6" id="KW-0756">Sterol biosynthesis</keyword>
<dbReference type="PANTHER" id="PTHR44068">
    <property type="entry name" value="ZGC:194242"/>
    <property type="match status" value="1"/>
</dbReference>
<dbReference type="EMBL" id="JAVRRJ010000010">
    <property type="protein sequence ID" value="KAK5081299.1"/>
    <property type="molecule type" value="Genomic_DNA"/>
</dbReference>
<dbReference type="PANTHER" id="PTHR44068:SF1">
    <property type="entry name" value="HYPOTHETICAL LOC100005854"/>
    <property type="match status" value="1"/>
</dbReference>
<evidence type="ECO:0000256" key="8">
    <source>
        <dbReference type="ARBA" id="ARBA00023166"/>
    </source>
</evidence>
<evidence type="ECO:0000256" key="7">
    <source>
        <dbReference type="ARBA" id="ARBA00023098"/>
    </source>
</evidence>
<keyword evidence="8" id="KW-1207">Sterol metabolism</keyword>
<evidence type="ECO:0000256" key="5">
    <source>
        <dbReference type="ARBA" id="ARBA00022955"/>
    </source>
</evidence>
<evidence type="ECO:0000256" key="12">
    <source>
        <dbReference type="PROSITE-ProRule" id="PRU01022"/>
    </source>
</evidence>
<keyword evidence="5" id="KW-0752">Steroid biosynthesis</keyword>
<evidence type="ECO:0000256" key="4">
    <source>
        <dbReference type="ARBA" id="ARBA00022691"/>
    </source>
</evidence>
<keyword evidence="7" id="KW-0443">Lipid metabolism</keyword>
<dbReference type="InterPro" id="IPR050447">
    <property type="entry name" value="Erg6_SMT_methyltransf"/>
</dbReference>
<accession>A0AAN7SV07</accession>
<gene>
    <name evidence="14" type="primary">ERG6_2</name>
    <name evidence="14" type="ORF">LTR05_008093</name>
</gene>
<dbReference type="GO" id="GO:0032259">
    <property type="term" value="P:methylation"/>
    <property type="evidence" value="ECO:0007669"/>
    <property type="project" value="UniProtKB-KW"/>
</dbReference>
<dbReference type="Gene3D" id="3.40.50.150">
    <property type="entry name" value="Vaccinia Virus protein VP39"/>
    <property type="match status" value="1"/>
</dbReference>
<sequence length="387" mass="43157">MAPSAVTPQHILEKEDKERDAAFNKVLHGKSATAQGGFMAMRNKDARAQKEAVDEYFKHWDNKLASAETEEVRKARRDEYATLTRHYYNLATDLYEYGWGTSFHFCRFAPGEGFRQAIARHEHYLALQMGIKENATVLDVGCGVGGPAREMIKFTGCNVVGFNNNDYQLERAARYAAKEGLGEKFKGIKGDFMQMPEEFAETFDAVYAIEATVHAPRLQGVYEQIYKALKPGGVFGVYEWLMTDNYDNDNARHREIRLGIEQGDGISNMVKISDGLEAIKGAGFELLHAEDLADRPDAVPWYYPLAGELKHVRSLGDLFTVGRMTWLGRSVIHKCVGFGETLGVIPKGTQKTADSLAMAADSLVAGGKEKLFTPMYLMVARKPMNAN</sequence>
<dbReference type="PROSITE" id="PS51685">
    <property type="entry name" value="SAM_MT_ERG6_SMT"/>
    <property type="match status" value="1"/>
</dbReference>
<dbReference type="InterPro" id="IPR029063">
    <property type="entry name" value="SAM-dependent_MTases_sf"/>
</dbReference>
<evidence type="ECO:0000256" key="1">
    <source>
        <dbReference type="ARBA" id="ARBA00022516"/>
    </source>
</evidence>
<evidence type="ECO:0000256" key="10">
    <source>
        <dbReference type="ARBA" id="ARBA00029435"/>
    </source>
</evidence>
<dbReference type="InterPro" id="IPR041698">
    <property type="entry name" value="Methyltransf_25"/>
</dbReference>
<evidence type="ECO:0000259" key="13">
    <source>
        <dbReference type="PROSITE" id="PS51685"/>
    </source>
</evidence>
<dbReference type="CDD" id="cd02440">
    <property type="entry name" value="AdoMet_MTases"/>
    <property type="match status" value="1"/>
</dbReference>
<name>A0AAN7SV07_9EURO</name>
<keyword evidence="9" id="KW-0753">Steroid metabolism</keyword>
<keyword evidence="2 12" id="KW-0489">Methyltransferase</keyword>
<dbReference type="Pfam" id="PF13649">
    <property type="entry name" value="Methyltransf_25"/>
    <property type="match status" value="1"/>
</dbReference>
<comment type="caution">
    <text evidence="14">The sequence shown here is derived from an EMBL/GenBank/DDBJ whole genome shotgun (WGS) entry which is preliminary data.</text>
</comment>
<evidence type="ECO:0000313" key="14">
    <source>
        <dbReference type="EMBL" id="KAK5081299.1"/>
    </source>
</evidence>
<evidence type="ECO:0000256" key="9">
    <source>
        <dbReference type="ARBA" id="ARBA00023221"/>
    </source>
</evidence>
<dbReference type="Proteomes" id="UP001309876">
    <property type="component" value="Unassembled WGS sequence"/>
</dbReference>
<keyword evidence="4 12" id="KW-0949">S-adenosyl-L-methionine</keyword>
<evidence type="ECO:0000256" key="11">
    <source>
        <dbReference type="ARBA" id="ARBA00038188"/>
    </source>
</evidence>
<evidence type="ECO:0000256" key="2">
    <source>
        <dbReference type="ARBA" id="ARBA00022603"/>
    </source>
</evidence>
<dbReference type="GO" id="GO:0005783">
    <property type="term" value="C:endoplasmic reticulum"/>
    <property type="evidence" value="ECO:0007669"/>
    <property type="project" value="TreeGrafter"/>
</dbReference>
<dbReference type="FunFam" id="3.40.50.150:FF:000121">
    <property type="entry name" value="Sterol 24-C-methyltransferase"/>
    <property type="match status" value="1"/>
</dbReference>
<evidence type="ECO:0000256" key="3">
    <source>
        <dbReference type="ARBA" id="ARBA00022679"/>
    </source>
</evidence>
<feature type="domain" description="SAM-dependent methyltransferase Erg6/SMT-type" evidence="13">
    <location>
        <begin position="87"/>
        <end position="383"/>
    </location>
</feature>
<evidence type="ECO:0000313" key="15">
    <source>
        <dbReference type="Proteomes" id="UP001309876"/>
    </source>
</evidence>
<keyword evidence="1" id="KW-0444">Lipid biosynthesis</keyword>
<dbReference type="InterPro" id="IPR030384">
    <property type="entry name" value="MeTrfase_SMT"/>
</dbReference>
<protein>
    <submittedName>
        <fullName evidence="14">Delta(24)-sterol C-methyltransferase</fullName>
        <ecNumber evidence="14">2.1.1.41</ecNumber>
    </submittedName>
</protein>
<comment type="pathway">
    <text evidence="10">Steroid metabolism; ergosterol biosynthesis.</text>
</comment>
<keyword evidence="15" id="KW-1185">Reference proteome</keyword>
<comment type="similarity">
    <text evidence="11 12">Belongs to the class I-like SAM-binding methyltransferase superfamily. Erg6/SMT family.</text>
</comment>
<reference evidence="14 15" key="1">
    <citation type="submission" date="2023-08" db="EMBL/GenBank/DDBJ databases">
        <title>Black Yeasts Isolated from many extreme environments.</title>
        <authorList>
            <person name="Coleine C."/>
            <person name="Stajich J.E."/>
            <person name="Selbmann L."/>
        </authorList>
    </citation>
    <scope>NUCLEOTIDE SEQUENCE [LARGE SCALE GENOMIC DNA]</scope>
    <source>
        <strain evidence="14 15">CCFEE 5910</strain>
    </source>
</reference>
<dbReference type="GO" id="GO:0006696">
    <property type="term" value="P:ergosterol biosynthetic process"/>
    <property type="evidence" value="ECO:0007669"/>
    <property type="project" value="TreeGrafter"/>
</dbReference>
<evidence type="ECO:0000256" key="6">
    <source>
        <dbReference type="ARBA" id="ARBA00023011"/>
    </source>
</evidence>
<keyword evidence="3 12" id="KW-0808">Transferase</keyword>